<reference evidence="3" key="1">
    <citation type="submission" date="2020-07" db="EMBL/GenBank/DDBJ databases">
        <title>Huge and variable diversity of episymbiotic CPR bacteria and DPANN archaea in groundwater ecosystems.</title>
        <authorList>
            <person name="He C.Y."/>
            <person name="Keren R."/>
            <person name="Whittaker M."/>
            <person name="Farag I.F."/>
            <person name="Doudna J."/>
            <person name="Cate J.H.D."/>
            <person name="Banfield J.F."/>
        </authorList>
    </citation>
    <scope>NUCLEOTIDE SEQUENCE</scope>
    <source>
        <strain evidence="3">NC_groundwater_1482_Ag_S-0.65um_47_24</strain>
    </source>
</reference>
<dbReference type="Pfam" id="PF01381">
    <property type="entry name" value="HTH_3"/>
    <property type="match status" value="1"/>
</dbReference>
<evidence type="ECO:0000259" key="2">
    <source>
        <dbReference type="PROSITE" id="PS50943"/>
    </source>
</evidence>
<dbReference type="Proteomes" id="UP000772181">
    <property type="component" value="Unassembled WGS sequence"/>
</dbReference>
<keyword evidence="1" id="KW-0238">DNA-binding</keyword>
<evidence type="ECO:0000313" key="4">
    <source>
        <dbReference type="Proteomes" id="UP000772181"/>
    </source>
</evidence>
<sequence length="109" mass="12665">MVRVPTHREPTHPGEMLLEEFLTPMGVTQRELSKAIHVPYQRVNEIINKRRGITPSTASSLAKFFGMSEDFWMSLQLRWDLFKAKQQEVDELKAIKPFQLSQQTAHSLQ</sequence>
<dbReference type="PROSITE" id="PS50943">
    <property type="entry name" value="HTH_CROC1"/>
    <property type="match status" value="1"/>
</dbReference>
<dbReference type="SUPFAM" id="SSF47413">
    <property type="entry name" value="lambda repressor-like DNA-binding domains"/>
    <property type="match status" value="1"/>
</dbReference>
<dbReference type="SMART" id="SM00530">
    <property type="entry name" value="HTH_XRE"/>
    <property type="match status" value="1"/>
</dbReference>
<dbReference type="Gene3D" id="1.10.260.40">
    <property type="entry name" value="lambda repressor-like DNA-binding domains"/>
    <property type="match status" value="1"/>
</dbReference>
<comment type="caution">
    <text evidence="3">The sequence shown here is derived from an EMBL/GenBank/DDBJ whole genome shotgun (WGS) entry which is preliminary data.</text>
</comment>
<dbReference type="InterPro" id="IPR001387">
    <property type="entry name" value="Cro/C1-type_HTH"/>
</dbReference>
<protein>
    <submittedName>
        <fullName evidence="3">HigA family addiction module antidote protein</fullName>
    </submittedName>
</protein>
<feature type="domain" description="HTH cro/C1-type" evidence="2">
    <location>
        <begin position="18"/>
        <end position="72"/>
    </location>
</feature>
<evidence type="ECO:0000256" key="1">
    <source>
        <dbReference type="ARBA" id="ARBA00023125"/>
    </source>
</evidence>
<name>A0A933GM22_UNCTE</name>
<organism evidence="3 4">
    <name type="scientific">Tectimicrobiota bacterium</name>
    <dbReference type="NCBI Taxonomy" id="2528274"/>
    <lineage>
        <taxon>Bacteria</taxon>
        <taxon>Pseudomonadati</taxon>
        <taxon>Nitrospinota/Tectimicrobiota group</taxon>
        <taxon>Candidatus Tectimicrobiota</taxon>
    </lineage>
</organism>
<dbReference type="NCBIfam" id="TIGR02607">
    <property type="entry name" value="antidote_HigA"/>
    <property type="match status" value="1"/>
</dbReference>
<dbReference type="AlphaFoldDB" id="A0A933GM22"/>
<dbReference type="PANTHER" id="PTHR36924:SF1">
    <property type="entry name" value="ANTITOXIN HIGA-1"/>
    <property type="match status" value="1"/>
</dbReference>
<dbReference type="InterPro" id="IPR013430">
    <property type="entry name" value="Toxin_antidote_HigA"/>
</dbReference>
<evidence type="ECO:0000313" key="3">
    <source>
        <dbReference type="EMBL" id="MBI4595070.1"/>
    </source>
</evidence>
<proteinExistence type="predicted"/>
<accession>A0A933GM22</accession>
<dbReference type="GO" id="GO:0003677">
    <property type="term" value="F:DNA binding"/>
    <property type="evidence" value="ECO:0007669"/>
    <property type="project" value="UniProtKB-KW"/>
</dbReference>
<gene>
    <name evidence="3" type="ORF">HY730_01675</name>
</gene>
<dbReference type="InterPro" id="IPR010982">
    <property type="entry name" value="Lambda_DNA-bd_dom_sf"/>
</dbReference>
<dbReference type="EMBL" id="JACQWF010000079">
    <property type="protein sequence ID" value="MBI4595070.1"/>
    <property type="molecule type" value="Genomic_DNA"/>
</dbReference>
<dbReference type="PANTHER" id="PTHR36924">
    <property type="entry name" value="ANTITOXIN HIGA-1"/>
    <property type="match status" value="1"/>
</dbReference>
<dbReference type="CDD" id="cd00093">
    <property type="entry name" value="HTH_XRE"/>
    <property type="match status" value="1"/>
</dbReference>